<reference evidence="1" key="2">
    <citation type="journal article" date="2007" name="Science">
        <title>Draft genome sequence of the sexually transmitted pathogen Trichomonas vaginalis.</title>
        <authorList>
            <person name="Carlton J.M."/>
            <person name="Hirt R.P."/>
            <person name="Silva J.C."/>
            <person name="Delcher A.L."/>
            <person name="Schatz M."/>
            <person name="Zhao Q."/>
            <person name="Wortman J.R."/>
            <person name="Bidwell S.L."/>
            <person name="Alsmark U.C.M."/>
            <person name="Besteiro S."/>
            <person name="Sicheritz-Ponten T."/>
            <person name="Noel C.J."/>
            <person name="Dacks J.B."/>
            <person name="Foster P.G."/>
            <person name="Simillion C."/>
            <person name="Van de Peer Y."/>
            <person name="Miranda-Saavedra D."/>
            <person name="Barton G.J."/>
            <person name="Westrop G.D."/>
            <person name="Mueller S."/>
            <person name="Dessi D."/>
            <person name="Fiori P.L."/>
            <person name="Ren Q."/>
            <person name="Paulsen I."/>
            <person name="Zhang H."/>
            <person name="Bastida-Corcuera F.D."/>
            <person name="Simoes-Barbosa A."/>
            <person name="Brown M.T."/>
            <person name="Hayes R.D."/>
            <person name="Mukherjee M."/>
            <person name="Okumura C.Y."/>
            <person name="Schneider R."/>
            <person name="Smith A.J."/>
            <person name="Vanacova S."/>
            <person name="Villalvazo M."/>
            <person name="Haas B.J."/>
            <person name="Pertea M."/>
            <person name="Feldblyum T.V."/>
            <person name="Utterback T.R."/>
            <person name="Shu C.L."/>
            <person name="Osoegawa K."/>
            <person name="de Jong P.J."/>
            <person name="Hrdy I."/>
            <person name="Horvathova L."/>
            <person name="Zubacova Z."/>
            <person name="Dolezal P."/>
            <person name="Malik S.B."/>
            <person name="Logsdon J.M. Jr."/>
            <person name="Henze K."/>
            <person name="Gupta A."/>
            <person name="Wang C.C."/>
            <person name="Dunne R.L."/>
            <person name="Upcroft J.A."/>
            <person name="Upcroft P."/>
            <person name="White O."/>
            <person name="Salzberg S.L."/>
            <person name="Tang P."/>
            <person name="Chiu C.-H."/>
            <person name="Lee Y.-S."/>
            <person name="Embley T.M."/>
            <person name="Coombs G.H."/>
            <person name="Mottram J.C."/>
            <person name="Tachezy J."/>
            <person name="Fraser-Liggett C.M."/>
            <person name="Johnson P.J."/>
        </authorList>
    </citation>
    <scope>NUCLEOTIDE SEQUENCE [LARGE SCALE GENOMIC DNA]</scope>
    <source>
        <strain evidence="1">G3</strain>
    </source>
</reference>
<dbReference type="InterPro" id="IPR016024">
    <property type="entry name" value="ARM-type_fold"/>
</dbReference>
<dbReference type="VEuPathDB" id="TrichDB:TVAG_474870"/>
<accession>A2ERN7</accession>
<dbReference type="SUPFAM" id="SSF48371">
    <property type="entry name" value="ARM repeat"/>
    <property type="match status" value="1"/>
</dbReference>
<dbReference type="OrthoDB" id="10643320at2759"/>
<dbReference type="RefSeq" id="XP_001316912.1">
    <property type="nucleotide sequence ID" value="XM_001316877.1"/>
</dbReference>
<dbReference type="EMBL" id="DS113468">
    <property type="protein sequence ID" value="EAY04689.1"/>
    <property type="molecule type" value="Genomic_DNA"/>
</dbReference>
<proteinExistence type="predicted"/>
<keyword evidence="2" id="KW-1185">Reference proteome</keyword>
<dbReference type="InParanoid" id="A2ERN7"/>
<sequence>MEFAKTLCDPSSTPQQLSQGLTDLQKSLIMVNFKGKDEAALMETFKSIWKGLLITSANPASSVRLASYKATGIYLTKITPYFPNEICKSFSEIALEATITAHNSAIIASSFAYITRFIAPMYLQQFLKSTPVFHHFSFIDPTFSEYIAQIITNSRHLGIDWLKILLHSLLERIDAAENRHLSKAVAAIVNLHPTTMFEELIDFIIENNKPMERSQVILSHLPLLAYILNNIEGKSSKFDLYEISEAAITLLNKSEKSIVESDSAFQLLAIENRSFSVNITLINENIEISLQNADKTKNNKANICIEKFKESPAFYLMPLPFEMLIPNENDSPSVRNSKNTSLGRLANHIEDQKKLDEIVEILIKSASQQNLEAAISVNTAISICINNLLKHASIDVLSKLLLNIIFIEKSSWYRSLSMLKIIGNINFKLFISRIGRPIYNDILELLCKLCFEKNESLYVTACDILAKVISRQDVSFVCNVLISDSSFFNEYKLERALIAFNKILQKFGEAIPEIAAYSDAVTECSSFFEDDTNVLSPIFEFLALCKSSSNERLRDIAINIAKSYISIISGEKWGNNTSYQSQIEYIVSMKSMDVVAQPIDDILKYLDPFRSTIHFILNLSKSLLPNDFIIELCTRVFPIFPREITKFFDDFLPELSESEKLQFISGVYNRLQFVSDINILTTWCNIVLKNDAVFFEENQVETLSFFNGLTLFYRNTNIQMTSSQALSFLLLRCRMSDDPMEDFCKFLQNVKNTQKSMFISAFNDEMPGIVEAVKQKKPELLEINAKENVEKIEIEKSDFNFDKSDRNDLKSRFITTIHKKEMIHLLVTILESKKSNEKLCLDSVTIPKSFVGNLTDLVKNYENVEMSVPYCLKLMRTRFGDLALSKVQNNVNDVIQIYKNKEILKKGDTLNLSSIVSNLPVDVELVSQWCLQVMKDENMTKNRLNSAYILLYSVCYLYRTIPQKVTDDLYSIFEGYETPNKELSYLLCTICNRSKIDAKYINLIRKFSQNCGYKTSIQSTLFLPLISTKDSKQTFIDEITNMIKMYVVSVMPSLLLSALKLYQHCANVYDNDTFLYISKPIFEHIRNRYKMVQMNPPLVEYSTNCLKASCVKGIPVYKAIPLLIIDETKPAFSNFCDLIPFLIKYSSVLDDSNILEISQKLLARDDFLLNKGLRCLCSQIDKFNDNETKNSILLDNLLEQIKQIEHDRTSNWYECWVNTLEEYLKPTNACSIIVFQLLKNNFARCFVALSKFVHRNRNKEICEVVLSGQEICQTNSQKKALELLANGANIKVAITLSLFADDCEESEAIIKSL</sequence>
<name>A2ERN7_TRIV3</name>
<evidence type="ECO:0000313" key="2">
    <source>
        <dbReference type="Proteomes" id="UP000001542"/>
    </source>
</evidence>
<dbReference type="KEGG" id="tva:4762552"/>
<reference evidence="1" key="1">
    <citation type="submission" date="2006-10" db="EMBL/GenBank/DDBJ databases">
        <authorList>
            <person name="Amadeo P."/>
            <person name="Zhao Q."/>
            <person name="Wortman J."/>
            <person name="Fraser-Liggett C."/>
            <person name="Carlton J."/>
        </authorList>
    </citation>
    <scope>NUCLEOTIDE SEQUENCE</scope>
    <source>
        <strain evidence="1">G3</strain>
    </source>
</reference>
<protein>
    <submittedName>
        <fullName evidence="1">Uncharacterized protein</fullName>
    </submittedName>
</protein>
<dbReference type="Gene3D" id="1.25.10.10">
    <property type="entry name" value="Leucine-rich Repeat Variant"/>
    <property type="match status" value="1"/>
</dbReference>
<dbReference type="InterPro" id="IPR011989">
    <property type="entry name" value="ARM-like"/>
</dbReference>
<dbReference type="VEuPathDB" id="TrichDB:TVAGG3_0344870"/>
<evidence type="ECO:0000313" key="1">
    <source>
        <dbReference type="EMBL" id="EAY04689.1"/>
    </source>
</evidence>
<gene>
    <name evidence="1" type="ORF">TVAG_474870</name>
</gene>
<organism evidence="1 2">
    <name type="scientific">Trichomonas vaginalis (strain ATCC PRA-98 / G3)</name>
    <dbReference type="NCBI Taxonomy" id="412133"/>
    <lineage>
        <taxon>Eukaryota</taxon>
        <taxon>Metamonada</taxon>
        <taxon>Parabasalia</taxon>
        <taxon>Trichomonadida</taxon>
        <taxon>Trichomonadidae</taxon>
        <taxon>Trichomonas</taxon>
    </lineage>
</organism>
<dbReference type="Proteomes" id="UP000001542">
    <property type="component" value="Unassembled WGS sequence"/>
</dbReference>